<sequence>MQTAIKEVHRSIFKALTSYTPLMEKVTGVLDGVNETQGFPYIEIGEPTINPWNTKNTIGENIVFVLHTWSKYPGYSETYDVMNLIYAAITEQPLTMLGGFSVKKIESESKNAFKDIDGKTRHGVMNFRVYVNN</sequence>
<dbReference type="Gene3D" id="3.30.2000.30">
    <property type="match status" value="1"/>
</dbReference>
<evidence type="ECO:0000313" key="2">
    <source>
        <dbReference type="Proteomes" id="UP000198647"/>
    </source>
</evidence>
<keyword evidence="2" id="KW-1185">Reference proteome</keyword>
<dbReference type="InterPro" id="IPR021508">
    <property type="entry name" value="Gp17-like"/>
</dbReference>
<name>A0A1H3D8U9_9BACI</name>
<evidence type="ECO:0008006" key="3">
    <source>
        <dbReference type="Google" id="ProtNLM"/>
    </source>
</evidence>
<organism evidence="1 2">
    <name type="scientific">Salimicrobium album</name>
    <dbReference type="NCBI Taxonomy" id="50717"/>
    <lineage>
        <taxon>Bacteria</taxon>
        <taxon>Bacillati</taxon>
        <taxon>Bacillota</taxon>
        <taxon>Bacilli</taxon>
        <taxon>Bacillales</taxon>
        <taxon>Bacillaceae</taxon>
        <taxon>Salimicrobium</taxon>
    </lineage>
</organism>
<reference evidence="1 2" key="1">
    <citation type="submission" date="2016-10" db="EMBL/GenBank/DDBJ databases">
        <authorList>
            <person name="Varghese N."/>
            <person name="Submissions S."/>
        </authorList>
    </citation>
    <scope>NUCLEOTIDE SEQUENCE [LARGE SCALE GENOMIC DNA]</scope>
    <source>
        <strain evidence="1 2">DSM 20748</strain>
    </source>
</reference>
<evidence type="ECO:0000313" key="1">
    <source>
        <dbReference type="EMBL" id="SDX62776.1"/>
    </source>
</evidence>
<protein>
    <recommendedName>
        <fullName evidence="3">DUF3168 domain-containing protein</fullName>
    </recommendedName>
</protein>
<dbReference type="Pfam" id="PF11367">
    <property type="entry name" value="Tail_completion_gp17"/>
    <property type="match status" value="1"/>
</dbReference>
<dbReference type="EMBL" id="FNOS01000002">
    <property type="protein sequence ID" value="SDX62776.1"/>
    <property type="molecule type" value="Genomic_DNA"/>
</dbReference>
<comment type="caution">
    <text evidence="1">The sequence shown here is derived from an EMBL/GenBank/DDBJ whole genome shotgun (WGS) entry which is preliminary data.</text>
</comment>
<dbReference type="InterPro" id="IPR053745">
    <property type="entry name" value="Viral_Tail_Comp_sf"/>
</dbReference>
<proteinExistence type="predicted"/>
<dbReference type="RefSeq" id="WP_176765406.1">
    <property type="nucleotide sequence ID" value="NZ_FNOS01000002.1"/>
</dbReference>
<accession>A0A1H3D8U9</accession>
<dbReference type="Proteomes" id="UP000198647">
    <property type="component" value="Unassembled WGS sequence"/>
</dbReference>
<gene>
    <name evidence="1" type="ORF">SAMN04488081_0872</name>
</gene>